<dbReference type="OrthoDB" id="3181909at2"/>
<dbReference type="InterPro" id="IPR029058">
    <property type="entry name" value="AB_hydrolase_fold"/>
</dbReference>
<organism evidence="3 4">
    <name type="scientific">Cricetibacter osteomyelitidis</name>
    <dbReference type="NCBI Taxonomy" id="1521931"/>
    <lineage>
        <taxon>Bacteria</taxon>
        <taxon>Pseudomonadati</taxon>
        <taxon>Pseudomonadota</taxon>
        <taxon>Gammaproteobacteria</taxon>
        <taxon>Pasteurellales</taxon>
        <taxon>Pasteurellaceae</taxon>
        <taxon>Cricetibacter</taxon>
    </lineage>
</organism>
<evidence type="ECO:0000313" key="3">
    <source>
        <dbReference type="EMBL" id="TCP96207.1"/>
    </source>
</evidence>
<feature type="domain" description="Alpha/beta hydrolase fold-3" evidence="2">
    <location>
        <begin position="37"/>
        <end position="143"/>
    </location>
</feature>
<evidence type="ECO:0000256" key="1">
    <source>
        <dbReference type="ARBA" id="ARBA00022801"/>
    </source>
</evidence>
<accession>A0A4R2T048</accession>
<proteinExistence type="predicted"/>
<evidence type="ECO:0000259" key="2">
    <source>
        <dbReference type="Pfam" id="PF07859"/>
    </source>
</evidence>
<name>A0A4R2T048_9PAST</name>
<dbReference type="Pfam" id="PF07859">
    <property type="entry name" value="Abhydrolase_3"/>
    <property type="match status" value="1"/>
</dbReference>
<dbReference type="AlphaFoldDB" id="A0A4R2T048"/>
<reference evidence="3 4" key="1">
    <citation type="submission" date="2019-03" db="EMBL/GenBank/DDBJ databases">
        <title>Genomic Encyclopedia of Type Strains, Phase IV (KMG-IV): sequencing the most valuable type-strain genomes for metagenomic binning, comparative biology and taxonomic classification.</title>
        <authorList>
            <person name="Goeker M."/>
        </authorList>
    </citation>
    <scope>NUCLEOTIDE SEQUENCE [LARGE SCALE GENOMIC DNA]</scope>
    <source>
        <strain evidence="3 4">DSM 28404</strain>
    </source>
</reference>
<dbReference type="Gene3D" id="3.40.50.1820">
    <property type="entry name" value="alpha/beta hydrolase"/>
    <property type="match status" value="1"/>
</dbReference>
<dbReference type="PANTHER" id="PTHR48081:SF3">
    <property type="entry name" value="ALPHA_BETA HYDROLASE FOLD-3 DOMAIN-CONTAINING PROTEIN"/>
    <property type="match status" value="1"/>
</dbReference>
<dbReference type="GO" id="GO:0016787">
    <property type="term" value="F:hydrolase activity"/>
    <property type="evidence" value="ECO:0007669"/>
    <property type="project" value="UniProtKB-KW"/>
</dbReference>
<dbReference type="Proteomes" id="UP000295763">
    <property type="component" value="Unassembled WGS sequence"/>
</dbReference>
<dbReference type="PANTHER" id="PTHR48081">
    <property type="entry name" value="AB HYDROLASE SUPERFAMILY PROTEIN C4A8.06C"/>
    <property type="match status" value="1"/>
</dbReference>
<keyword evidence="1" id="KW-0378">Hydrolase</keyword>
<keyword evidence="4" id="KW-1185">Reference proteome</keyword>
<protein>
    <submittedName>
        <fullName evidence="3">Acetyl esterase/lipase</fullName>
    </submittedName>
</protein>
<sequence>MLQSIDIQINQISINNKTADIRMTKYIDSEIPPKASILYFHGGGLLYGTRNDLPLLHLESFTQAGFQVLCYDYPLAPKAQIGEVLQSVLDSIHSYNESLPFFLFGRSAGAYLTLLAATKFNADDNFKPNGIISFYGYGFLTDHWYEIPNSAYLKMPHITPEIIPTLYADTLITHAPMEGYYSAYIYARQSGKWKELFYQGRDKFFYTDFTLRLCDKINIPLFLTHATGDPDVPFTEFKALCDKYSVQRFIASSEMHDFDRDESAVQTTELLQHTIDFINNLI</sequence>
<gene>
    <name evidence="3" type="ORF">EDC44_10527</name>
</gene>
<dbReference type="InterPro" id="IPR013094">
    <property type="entry name" value="AB_hydrolase_3"/>
</dbReference>
<evidence type="ECO:0000313" key="4">
    <source>
        <dbReference type="Proteomes" id="UP000295763"/>
    </source>
</evidence>
<dbReference type="SUPFAM" id="SSF53474">
    <property type="entry name" value="alpha/beta-Hydrolases"/>
    <property type="match status" value="1"/>
</dbReference>
<dbReference type="EMBL" id="SLYB01000005">
    <property type="protein sequence ID" value="TCP96207.1"/>
    <property type="molecule type" value="Genomic_DNA"/>
</dbReference>
<dbReference type="InterPro" id="IPR050300">
    <property type="entry name" value="GDXG_lipolytic_enzyme"/>
</dbReference>
<dbReference type="RefSeq" id="WP_131975452.1">
    <property type="nucleotide sequence ID" value="NZ_SLYB01000005.1"/>
</dbReference>
<comment type="caution">
    <text evidence="3">The sequence shown here is derived from an EMBL/GenBank/DDBJ whole genome shotgun (WGS) entry which is preliminary data.</text>
</comment>